<dbReference type="EMBL" id="RZGK01000002">
    <property type="protein sequence ID" value="KAF9701004.1"/>
    <property type="molecule type" value="Genomic_DNA"/>
</dbReference>
<dbReference type="Proteomes" id="UP000651452">
    <property type="component" value="Unassembled WGS sequence"/>
</dbReference>
<keyword evidence="4" id="KW-1185">Reference proteome</keyword>
<sequence length="343" mass="38460">MVTMAHAVSIVVAGASIAALATNPAYCKNMLLGLARAMGVGAPGGVWRMIAIVLALANLKNLPFVWHIRIFRALIYQIYFQPTPIPPHALFQPVITSTRTPLLETDYNLHKSNSTYFSDMDISRTHLFTAIIRNGIKKNSRLYGARKSQLDGAIGATDGTRGNHIIALGGIVCNFKREILPYKKYEMWTRLLCWDRKWFYLVTHLVKPGVGKPESWTLQPWKKTRKPSKDVTEEELLKAVYATGIAKYVIKRGRITVPPEQALIDADMIPIKPEGWVWQGAEANANGLLPKPIEGAEWNWDIIEAERQRGLKVAQKFAEMDGMHEYFDGGKNGALGEYPDLLF</sequence>
<comment type="caution">
    <text evidence="3">The sequence shown here is derived from an EMBL/GenBank/DDBJ whole genome shotgun (WGS) entry which is preliminary data.</text>
</comment>
<dbReference type="Pfam" id="PF13279">
    <property type="entry name" value="4HBT_2"/>
    <property type="match status" value="1"/>
</dbReference>
<dbReference type="InterPro" id="IPR029069">
    <property type="entry name" value="HotDog_dom_sf"/>
</dbReference>
<keyword evidence="2" id="KW-0812">Transmembrane</keyword>
<evidence type="ECO:0000313" key="4">
    <source>
        <dbReference type="Proteomes" id="UP000651452"/>
    </source>
</evidence>
<accession>A0A8H7ML65</accession>
<evidence type="ECO:0000256" key="2">
    <source>
        <dbReference type="SAM" id="Phobius"/>
    </source>
</evidence>
<dbReference type="CDD" id="cd00586">
    <property type="entry name" value="4HBT"/>
    <property type="match status" value="1"/>
</dbReference>
<reference evidence="3" key="2">
    <citation type="submission" date="2020-09" db="EMBL/GenBank/DDBJ databases">
        <title>Reference genome assembly for Australian Ascochyta lentis isolate Al4.</title>
        <authorList>
            <person name="Lee R.C."/>
            <person name="Farfan-Caceres L.M."/>
            <person name="Debler J.W."/>
            <person name="Williams A.H."/>
            <person name="Henares B.M."/>
        </authorList>
    </citation>
    <scope>NUCLEOTIDE SEQUENCE</scope>
    <source>
        <strain evidence="3">Al4</strain>
    </source>
</reference>
<dbReference type="InterPro" id="IPR051490">
    <property type="entry name" value="THEM6_lcsJ_thioesterase"/>
</dbReference>
<evidence type="ECO:0000313" key="3">
    <source>
        <dbReference type="EMBL" id="KAF9701004.1"/>
    </source>
</evidence>
<dbReference type="AlphaFoldDB" id="A0A8H7ML65"/>
<proteinExistence type="inferred from homology"/>
<name>A0A8H7ML65_9PLEO</name>
<reference evidence="3" key="1">
    <citation type="submission" date="2018-12" db="EMBL/GenBank/DDBJ databases">
        <authorList>
            <person name="Syme R.A."/>
            <person name="Farfan-Caceres L."/>
            <person name="Lichtenzveig J."/>
        </authorList>
    </citation>
    <scope>NUCLEOTIDE SEQUENCE</scope>
    <source>
        <strain evidence="3">Al4</strain>
    </source>
</reference>
<keyword evidence="2" id="KW-1133">Transmembrane helix</keyword>
<dbReference type="SUPFAM" id="SSF54637">
    <property type="entry name" value="Thioesterase/thiol ester dehydrase-isomerase"/>
    <property type="match status" value="1"/>
</dbReference>
<dbReference type="PANTHER" id="PTHR12475">
    <property type="match status" value="1"/>
</dbReference>
<evidence type="ECO:0000256" key="1">
    <source>
        <dbReference type="ARBA" id="ARBA00038476"/>
    </source>
</evidence>
<organism evidence="3 4">
    <name type="scientific">Ascochyta lentis</name>
    <dbReference type="NCBI Taxonomy" id="205686"/>
    <lineage>
        <taxon>Eukaryota</taxon>
        <taxon>Fungi</taxon>
        <taxon>Dikarya</taxon>
        <taxon>Ascomycota</taxon>
        <taxon>Pezizomycotina</taxon>
        <taxon>Dothideomycetes</taxon>
        <taxon>Pleosporomycetidae</taxon>
        <taxon>Pleosporales</taxon>
        <taxon>Pleosporineae</taxon>
        <taxon>Didymellaceae</taxon>
        <taxon>Ascochyta</taxon>
    </lineage>
</organism>
<keyword evidence="2" id="KW-0472">Membrane</keyword>
<dbReference type="PANTHER" id="PTHR12475:SF4">
    <property type="entry name" value="PROTEIN THEM6"/>
    <property type="match status" value="1"/>
</dbReference>
<dbReference type="OrthoDB" id="265761at2759"/>
<gene>
    <name evidence="3" type="ORF">EKO04_000297</name>
</gene>
<feature type="transmembrane region" description="Helical" evidence="2">
    <location>
        <begin position="37"/>
        <end position="59"/>
    </location>
</feature>
<protein>
    <submittedName>
        <fullName evidence="3">Uncharacterized protein</fullName>
    </submittedName>
</protein>
<comment type="similarity">
    <text evidence="1">Belongs to the lcsJ thioesterase family.</text>
</comment>